<protein>
    <recommendedName>
        <fullName evidence="8">Mid2 domain-containing protein</fullName>
    </recommendedName>
</protein>
<evidence type="ECO:0000256" key="3">
    <source>
        <dbReference type="SAM" id="SignalP"/>
    </source>
</evidence>
<keyword evidence="3" id="KW-0732">Signal</keyword>
<dbReference type="Proteomes" id="UP000836402">
    <property type="component" value="Unassembled WGS sequence"/>
</dbReference>
<name>A0A177UZB1_9BASI</name>
<dbReference type="EMBL" id="CAJHJG010003363">
    <property type="protein sequence ID" value="CAD6930439.1"/>
    <property type="molecule type" value="Genomic_DNA"/>
</dbReference>
<dbReference type="AlphaFoldDB" id="A0A177UZB1"/>
<evidence type="ECO:0000313" key="4">
    <source>
        <dbReference type="EMBL" id="CAD6930439.1"/>
    </source>
</evidence>
<keyword evidence="2" id="KW-0472">Membrane</keyword>
<sequence length="258" mass="27579">MRFSLSPSRPSSPSALLLTTTFLALFTSRASAGFDFKVTADRCPQLNIQLTTGVLDGSTSATAFNLTIAKLPDLNSRVVPAPFYSAQIGLDNSALFFNKATDKGYFFNYSLGSQYSNQDIRSVLINATLLDTNNQPLKNIFGKEYLKGAFLDPLCRTSGTGNVNPTISGIPGFVTPSQTSTSSDGSAGTGESADNKGPDTKLIVGLVVGLVGGLISIIIVGVVFWRKRQVRLGKRQETANPYAADHMGSNAREWKPVN</sequence>
<evidence type="ECO:0000313" key="6">
    <source>
        <dbReference type="Proteomes" id="UP000077671"/>
    </source>
</evidence>
<gene>
    <name evidence="5" type="ORF">A4X03_0g2901</name>
    <name evidence="4" type="ORF">JKIAZH3_G8828</name>
</gene>
<evidence type="ECO:0000313" key="7">
    <source>
        <dbReference type="Proteomes" id="UP000836402"/>
    </source>
</evidence>
<accession>A0A177UZB1</accession>
<feature type="compositionally biased region" description="Low complexity" evidence="1">
    <location>
        <begin position="175"/>
        <end position="192"/>
    </location>
</feature>
<evidence type="ECO:0008006" key="8">
    <source>
        <dbReference type="Google" id="ProtNLM"/>
    </source>
</evidence>
<reference evidence="5" key="2">
    <citation type="journal article" date="2019" name="IMA Fungus">
        <title>Genome sequencing and comparison of five Tilletia species to identify candidate genes for the detection of regulated species infecting wheat.</title>
        <authorList>
            <person name="Nguyen H.D.T."/>
            <person name="Sultana T."/>
            <person name="Kesanakurti P."/>
            <person name="Hambleton S."/>
        </authorList>
    </citation>
    <scope>NUCLEOTIDE SEQUENCE</scope>
    <source>
        <strain evidence="5">DAOMC 238032</strain>
    </source>
</reference>
<reference evidence="4" key="3">
    <citation type="submission" date="2020-10" db="EMBL/GenBank/DDBJ databases">
        <authorList>
            <person name="Sedaghatjoo S."/>
        </authorList>
    </citation>
    <scope>NUCLEOTIDE SEQUENCE</scope>
    <source>
        <strain evidence="4">AZH3</strain>
    </source>
</reference>
<keyword evidence="7" id="KW-1185">Reference proteome</keyword>
<keyword evidence="2" id="KW-0812">Transmembrane</keyword>
<reference evidence="5" key="1">
    <citation type="submission" date="2016-04" db="EMBL/GenBank/DDBJ databases">
        <authorList>
            <person name="Nguyen H.D."/>
            <person name="Kesanakurti P."/>
            <person name="Cullis J."/>
            <person name="Levesque C.A."/>
            <person name="Hambleton S."/>
        </authorList>
    </citation>
    <scope>NUCLEOTIDE SEQUENCE</scope>
    <source>
        <strain evidence="5">DAOMC 238032</strain>
    </source>
</reference>
<feature type="region of interest" description="Disordered" evidence="1">
    <location>
        <begin position="168"/>
        <end position="195"/>
    </location>
</feature>
<feature type="chain" id="PRO_5043467012" description="Mid2 domain-containing protein" evidence="3">
    <location>
        <begin position="33"/>
        <end position="258"/>
    </location>
</feature>
<keyword evidence="2" id="KW-1133">Transmembrane helix</keyword>
<comment type="caution">
    <text evidence="5">The sequence shown here is derived from an EMBL/GenBank/DDBJ whole genome shotgun (WGS) entry which is preliminary data.</text>
</comment>
<feature type="transmembrane region" description="Helical" evidence="2">
    <location>
        <begin position="202"/>
        <end position="225"/>
    </location>
</feature>
<dbReference type="Proteomes" id="UP000077671">
    <property type="component" value="Unassembled WGS sequence"/>
</dbReference>
<evidence type="ECO:0000313" key="5">
    <source>
        <dbReference type="EMBL" id="KAE8261874.1"/>
    </source>
</evidence>
<proteinExistence type="predicted"/>
<feature type="signal peptide" evidence="3">
    <location>
        <begin position="1"/>
        <end position="32"/>
    </location>
</feature>
<organism evidence="5 6">
    <name type="scientific">Tilletia caries</name>
    <name type="common">wheat bunt fungus</name>
    <dbReference type="NCBI Taxonomy" id="13290"/>
    <lineage>
        <taxon>Eukaryota</taxon>
        <taxon>Fungi</taxon>
        <taxon>Dikarya</taxon>
        <taxon>Basidiomycota</taxon>
        <taxon>Ustilaginomycotina</taxon>
        <taxon>Exobasidiomycetes</taxon>
        <taxon>Tilletiales</taxon>
        <taxon>Tilletiaceae</taxon>
        <taxon>Tilletia</taxon>
    </lineage>
</organism>
<evidence type="ECO:0000256" key="2">
    <source>
        <dbReference type="SAM" id="Phobius"/>
    </source>
</evidence>
<evidence type="ECO:0000256" key="1">
    <source>
        <dbReference type="SAM" id="MobiDB-lite"/>
    </source>
</evidence>
<dbReference type="EMBL" id="LWDD02000308">
    <property type="protein sequence ID" value="KAE8261874.1"/>
    <property type="molecule type" value="Genomic_DNA"/>
</dbReference>